<sequence length="101" mass="11013">MHLTEKPSLVFSTSVATVTLSSVACNINISDVSPFSFFSIAVIKLLFNELVLIKVVVNFMVLSMMSTQLIFGIKDNTKGISFENSFKPILAISFCSAVSNK</sequence>
<gene>
    <name evidence="1" type="ORF">AADEFJLK_04127</name>
</gene>
<reference evidence="1 2" key="1">
    <citation type="submission" date="2017-11" db="EMBL/GenBank/DDBJ databases">
        <title>Draft Genome Sequence of Methylobacter psychrotolerans Sph1T, an Obligate Methanotroph from Low-Temperature Environments.</title>
        <authorList>
            <person name="Oshkin I.Y."/>
            <person name="Miroshnikov K."/>
            <person name="Belova S.E."/>
            <person name="Korzhenkov A."/>
            <person name="Toshchakov S.V."/>
            <person name="Dedysh S.N."/>
        </authorList>
    </citation>
    <scope>NUCLEOTIDE SEQUENCE [LARGE SCALE GENOMIC DNA]</scope>
    <source>
        <strain evidence="1 2">Sph1</strain>
    </source>
</reference>
<protein>
    <submittedName>
        <fullName evidence="1">Uncharacterized protein</fullName>
    </submittedName>
</protein>
<organism evidence="1 2">
    <name type="scientific">Methylovulum psychrotolerans</name>
    <dbReference type="NCBI Taxonomy" id="1704499"/>
    <lineage>
        <taxon>Bacteria</taxon>
        <taxon>Pseudomonadati</taxon>
        <taxon>Pseudomonadota</taxon>
        <taxon>Gammaproteobacteria</taxon>
        <taxon>Methylococcales</taxon>
        <taxon>Methylococcaceae</taxon>
        <taxon>Methylovulum</taxon>
    </lineage>
</organism>
<dbReference type="EMBL" id="PGFZ01000015">
    <property type="protein sequence ID" value="POZ50108.1"/>
    <property type="molecule type" value="Genomic_DNA"/>
</dbReference>
<dbReference type="PROSITE" id="PS51257">
    <property type="entry name" value="PROKAR_LIPOPROTEIN"/>
    <property type="match status" value="1"/>
</dbReference>
<evidence type="ECO:0000313" key="1">
    <source>
        <dbReference type="EMBL" id="POZ50108.1"/>
    </source>
</evidence>
<proteinExistence type="predicted"/>
<accession>A0A2S5CH22</accession>
<name>A0A2S5CH22_9GAMM</name>
<dbReference type="Proteomes" id="UP000237423">
    <property type="component" value="Unassembled WGS sequence"/>
</dbReference>
<dbReference type="AlphaFoldDB" id="A0A2S5CH22"/>
<evidence type="ECO:0000313" key="2">
    <source>
        <dbReference type="Proteomes" id="UP000237423"/>
    </source>
</evidence>
<comment type="caution">
    <text evidence="1">The sequence shown here is derived from an EMBL/GenBank/DDBJ whole genome shotgun (WGS) entry which is preliminary data.</text>
</comment>